<feature type="compositionally biased region" description="Gly residues" evidence="1">
    <location>
        <begin position="55"/>
        <end position="69"/>
    </location>
</feature>
<dbReference type="InterPro" id="IPR028908">
    <property type="entry name" value="Tox-PL_dom"/>
</dbReference>
<dbReference type="Pfam" id="PF15644">
    <property type="entry name" value="Gln_amidase"/>
    <property type="match status" value="1"/>
</dbReference>
<protein>
    <submittedName>
        <fullName evidence="3">VIP2-like toxin</fullName>
    </submittedName>
</protein>
<feature type="compositionally biased region" description="Gly residues" evidence="1">
    <location>
        <begin position="1"/>
        <end position="11"/>
    </location>
</feature>
<feature type="compositionally biased region" description="Low complexity" evidence="1">
    <location>
        <begin position="15"/>
        <end position="29"/>
    </location>
</feature>
<feature type="domain" description="Tox-PL" evidence="2">
    <location>
        <begin position="116"/>
        <end position="221"/>
    </location>
</feature>
<dbReference type="OrthoDB" id="13945at10239"/>
<organism evidence="3 4">
    <name type="scientific">Mycobacterium phage Piro94</name>
    <dbReference type="NCBI Taxonomy" id="1527520"/>
    <lineage>
        <taxon>Viruses</taxon>
        <taxon>Duplodnaviria</taxon>
        <taxon>Heunggongvirae</taxon>
        <taxon>Uroviricota</taxon>
        <taxon>Caudoviricetes</taxon>
        <taxon>Turbidovirus</taxon>
        <taxon>Turbidovirus piro94</taxon>
    </lineage>
</organism>
<evidence type="ECO:0000256" key="1">
    <source>
        <dbReference type="SAM" id="MobiDB-lite"/>
    </source>
</evidence>
<sequence>MGGRGGKGGGPGPNPKGKTQPGSTVPGSSPGKGGSPGGGGKGGSKPGNASPGGVKNPGGGGGKGGGGGSNLPPKPKTWPDNLLLKPDNRRDTDQRLADDIAAVNPRYFEAPRWQVNCTRCAAVVELRARGYDVTAEPFVKGKNKDNLLHDITNKWVDKDGRERDFTWHWGENAEMLDFFNQTALSWGEGARGFIRVGWKKGGGHIFNVEVRDGEVRYIDGQPNEFDKGVSWSDRVEPGSYNGIIRTDDLTPKQSLKDDGWIRDRTKDEVNAPLRRELTEELIRRGYNTGTPFRDAFVAAWDDIRSGRGPKSKYSSVVELQQIYEAGIAWARRPD</sequence>
<evidence type="ECO:0000313" key="3">
    <source>
        <dbReference type="EMBL" id="AIK67719.1"/>
    </source>
</evidence>
<proteinExistence type="predicted"/>
<dbReference type="KEGG" id="vg:26625357"/>
<dbReference type="Proteomes" id="UP000207645">
    <property type="component" value="Segment"/>
</dbReference>
<gene>
    <name evidence="3" type="ORF">PBI_PIRO94_2</name>
</gene>
<feature type="region of interest" description="Disordered" evidence="1">
    <location>
        <begin position="1"/>
        <end position="91"/>
    </location>
</feature>
<evidence type="ECO:0000313" key="4">
    <source>
        <dbReference type="Proteomes" id="UP000207645"/>
    </source>
</evidence>
<dbReference type="EMBL" id="KM197169">
    <property type="protein sequence ID" value="AIK67719.1"/>
    <property type="molecule type" value="Genomic_DNA"/>
</dbReference>
<accession>A0A076YM69</accession>
<reference evidence="3 4" key="1">
    <citation type="submission" date="2014-07" db="EMBL/GenBank/DDBJ databases">
        <authorList>
            <person name="Edwards J.M."/>
            <person name="Maric E."/>
            <person name="Piro B.S."/>
            <person name="Zarchy R.E."/>
            <person name="Bollivar D.W."/>
            <person name="Anders K.R."/>
            <person name="Braun M.A."/>
            <person name="Delesalle V.A."/>
            <person name="Hughes L.E."/>
            <person name="Ware V.C."/>
            <person name="Bradley K.W."/>
            <person name="Barker L.P."/>
            <person name="Asai D.J."/>
            <person name="Bowman C.A."/>
            <person name="Russell D.A."/>
            <person name="Pope W.H."/>
            <person name="Jacobs-Sera D."/>
            <person name="Hendrix R.W."/>
            <person name="Hatfull G.F."/>
        </authorList>
    </citation>
    <scope>NUCLEOTIDE SEQUENCE [LARGE SCALE GENOMIC DNA]</scope>
</reference>
<evidence type="ECO:0000259" key="2">
    <source>
        <dbReference type="Pfam" id="PF15644"/>
    </source>
</evidence>
<dbReference type="RefSeq" id="YP_009198216.1">
    <property type="nucleotide sequence ID" value="NC_028794.1"/>
</dbReference>
<name>A0A076YM69_9CAUD</name>
<keyword evidence="4" id="KW-1185">Reference proteome</keyword>
<dbReference type="GeneID" id="26625357"/>
<feature type="compositionally biased region" description="Gly residues" evidence="1">
    <location>
        <begin position="30"/>
        <end position="45"/>
    </location>
</feature>